<dbReference type="RefSeq" id="WP_179168195.1">
    <property type="nucleotide sequence ID" value="NZ_CP058529.1"/>
</dbReference>
<keyword evidence="4" id="KW-1185">Reference proteome</keyword>
<feature type="domain" description="Archaeal Type IV pilin N-terminal" evidence="2">
    <location>
        <begin position="4"/>
        <end position="82"/>
    </location>
</feature>
<dbReference type="InterPro" id="IPR013373">
    <property type="entry name" value="Flagellin/pilin_N_arc"/>
</dbReference>
<evidence type="ECO:0000313" key="3">
    <source>
        <dbReference type="EMBL" id="QLG26620.1"/>
    </source>
</evidence>
<organism evidence="3 4">
    <name type="scientific">Halorarum halophilum</name>
    <dbReference type="NCBI Taxonomy" id="2743090"/>
    <lineage>
        <taxon>Archaea</taxon>
        <taxon>Methanobacteriati</taxon>
        <taxon>Methanobacteriota</taxon>
        <taxon>Stenosarchaea group</taxon>
        <taxon>Halobacteria</taxon>
        <taxon>Halobacteriales</taxon>
        <taxon>Haloferacaceae</taxon>
        <taxon>Halorarum</taxon>
    </lineage>
</organism>
<dbReference type="OrthoDB" id="240763at2157"/>
<dbReference type="Proteomes" id="UP000509750">
    <property type="component" value="Chromosome"/>
</dbReference>
<dbReference type="AlphaFoldDB" id="A0A7D5KTT9"/>
<dbReference type="Pfam" id="PF07790">
    <property type="entry name" value="Pilin_N"/>
    <property type="match status" value="1"/>
</dbReference>
<keyword evidence="1" id="KW-0472">Membrane</keyword>
<evidence type="ECO:0000313" key="4">
    <source>
        <dbReference type="Proteomes" id="UP000509750"/>
    </source>
</evidence>
<dbReference type="NCBIfam" id="TIGR02537">
    <property type="entry name" value="arch_flag_Nterm"/>
    <property type="match status" value="1"/>
</dbReference>
<name>A0A7D5KTT9_9EURY</name>
<evidence type="ECO:0000259" key="2">
    <source>
        <dbReference type="Pfam" id="PF07790"/>
    </source>
</evidence>
<dbReference type="EMBL" id="CP058529">
    <property type="protein sequence ID" value="QLG26620.1"/>
    <property type="molecule type" value="Genomic_DNA"/>
</dbReference>
<protein>
    <submittedName>
        <fullName evidence="3">Type IV pilin</fullName>
    </submittedName>
</protein>
<proteinExistence type="predicted"/>
<reference evidence="3 4" key="1">
    <citation type="submission" date="2020-07" db="EMBL/GenBank/DDBJ databases">
        <title>Gai3-2, isolated from salt lake.</title>
        <authorList>
            <person name="Cui H."/>
            <person name="Shi X."/>
        </authorList>
    </citation>
    <scope>NUCLEOTIDE SEQUENCE [LARGE SCALE GENOMIC DNA]</scope>
    <source>
        <strain evidence="3 4">Gai3-2</strain>
    </source>
</reference>
<keyword evidence="1" id="KW-1133">Transmembrane helix</keyword>
<accession>A0A7D5KTT9</accession>
<gene>
    <name evidence="3" type="ORF">HUG10_03285</name>
</gene>
<sequence length="156" mass="16155">MDSRGISPVIGTLLLLAIVAILAAVLGTFALGFDDQLFQPAPQVALEVSEYDAAGDGNGGKPYLEINHRAGDIADGTKVSVRDESGNEVAWADVWTTGPTVGPGSYAHIDGCGSDGALDPVTTRGQTYSIVFKHDGRTLTIHEVDVPSEPTGTGTC</sequence>
<dbReference type="KEGG" id="halg:HUG10_03285"/>
<evidence type="ECO:0000256" key="1">
    <source>
        <dbReference type="SAM" id="Phobius"/>
    </source>
</evidence>
<keyword evidence="1" id="KW-0812">Transmembrane</keyword>
<dbReference type="InterPro" id="IPR012859">
    <property type="entry name" value="Pilin_N_archaeal"/>
</dbReference>
<feature type="transmembrane region" description="Helical" evidence="1">
    <location>
        <begin position="12"/>
        <end position="33"/>
    </location>
</feature>
<dbReference type="GeneID" id="56027824"/>